<accession>A0A8H6KUE4</accession>
<dbReference type="Proteomes" id="UP000654918">
    <property type="component" value="Unassembled WGS sequence"/>
</dbReference>
<evidence type="ECO:0000313" key="3">
    <source>
        <dbReference type="Proteomes" id="UP000654918"/>
    </source>
</evidence>
<organism evidence="2 3">
    <name type="scientific">Colletotrichum plurivorum</name>
    <dbReference type="NCBI Taxonomy" id="2175906"/>
    <lineage>
        <taxon>Eukaryota</taxon>
        <taxon>Fungi</taxon>
        <taxon>Dikarya</taxon>
        <taxon>Ascomycota</taxon>
        <taxon>Pezizomycotina</taxon>
        <taxon>Sordariomycetes</taxon>
        <taxon>Hypocreomycetidae</taxon>
        <taxon>Glomerellales</taxon>
        <taxon>Glomerellaceae</taxon>
        <taxon>Colletotrichum</taxon>
        <taxon>Colletotrichum orchidearum species complex</taxon>
    </lineage>
</organism>
<feature type="region of interest" description="Disordered" evidence="1">
    <location>
        <begin position="113"/>
        <end position="137"/>
    </location>
</feature>
<evidence type="ECO:0000313" key="2">
    <source>
        <dbReference type="EMBL" id="KAF6837849.1"/>
    </source>
</evidence>
<feature type="region of interest" description="Disordered" evidence="1">
    <location>
        <begin position="61"/>
        <end position="81"/>
    </location>
</feature>
<name>A0A8H6KUE4_9PEZI</name>
<proteinExistence type="predicted"/>
<evidence type="ECO:0000256" key="1">
    <source>
        <dbReference type="SAM" id="MobiDB-lite"/>
    </source>
</evidence>
<feature type="compositionally biased region" description="Basic and acidic residues" evidence="1">
    <location>
        <begin position="26"/>
        <end position="40"/>
    </location>
</feature>
<gene>
    <name evidence="2" type="ORF">CPLU01_02735</name>
</gene>
<feature type="region of interest" description="Disordered" evidence="1">
    <location>
        <begin position="1"/>
        <end position="40"/>
    </location>
</feature>
<comment type="caution">
    <text evidence="2">The sequence shown here is derived from an EMBL/GenBank/DDBJ whole genome shotgun (WGS) entry which is preliminary data.</text>
</comment>
<dbReference type="AlphaFoldDB" id="A0A8H6KUE4"/>
<sequence length="329" mass="36020">MSLVGEVSPGGGGDAGGADYSQPISDPKDQRRDGGCAREERRMWPSMALFRVTARAHANQMPPMRGWRSGGGARDRGPLTRRPREIGHLCDSRLTNRSLLCVRFDRSPALGKTKSHSFGMAASDEGDHGQVTKKPTRRRLADANQNAIPCRAMPIPWQTTTLPLRGPPRFPLNLTLDIKPAAWDWVGGGRLTDGGKQGCLNPEDPQETSTEPAEKLGFVHMIRRRSRFWELGKARNAERSAGSSSHRLAGSRARRGGKRYADCLLTAPSQKFFFLQARLRRVDIAGRTGTGFTGLVPLGHSHRVTLFPTRASTTSRDILALVVRVAIGS</sequence>
<dbReference type="EMBL" id="WIGO01000022">
    <property type="protein sequence ID" value="KAF6837849.1"/>
    <property type="molecule type" value="Genomic_DNA"/>
</dbReference>
<protein>
    <submittedName>
        <fullName evidence="2">Uncharacterized protein</fullName>
    </submittedName>
</protein>
<keyword evidence="3" id="KW-1185">Reference proteome</keyword>
<reference evidence="2" key="1">
    <citation type="journal article" date="2020" name="Phytopathology">
        <title>Genome Sequence Resources of Colletotrichum truncatum, C. plurivorum, C. musicola, and C. sojae: Four Species Pathogenic to Soybean (Glycine max).</title>
        <authorList>
            <person name="Rogerio F."/>
            <person name="Boufleur T.R."/>
            <person name="Ciampi-Guillardi M."/>
            <person name="Sukno S.A."/>
            <person name="Thon M.R."/>
            <person name="Massola Junior N.S."/>
            <person name="Baroncelli R."/>
        </authorList>
    </citation>
    <scope>NUCLEOTIDE SEQUENCE</scope>
    <source>
        <strain evidence="2">LFN00145</strain>
    </source>
</reference>